<accession>A0A0U1MB41</accession>
<dbReference type="STRING" id="28573.A0A0U1MB41"/>
<dbReference type="OrthoDB" id="5335351at2759"/>
<sequence length="423" mass="47333">MAEASSKKSQANKGNRNAAPPNNPPAIHELFANGEDLQNCSWPQLMEMFSSALREHEQLDHDLQGQAADLLKVFVTWSEVTISRDEDRSYKRFQTRMQYVQNAEQELAEKKKHYANVNAGLGRFLRLATTSISQHLNVMSRDTDERLLQRLNALKPSTVRLQREKKPLDFDTQSPGVGSLYGSFEGSSGAAIEEGIAAETLFDGDAIDDLIASLDQPHDLTLQPSNVDTGDQVQSLLTDANEFVKRADDLGSTADTLQHGTKSQKDDSIKAPSHTDDNSSSDEEEDEAEAERYLESVLREVNGKNVCIQQFEDLPGQQSEPHSHDRDHNKDENVADELSQGLAALSLPSVPEDLPGTKKERAEEEFQTEFCCVCYDTATTKCLDCEGNQFFCVRCWKEMHLGEEAIWADRIHNSVKYEPPSKR</sequence>
<proteinExistence type="predicted"/>
<dbReference type="InterPro" id="IPR044553">
    <property type="entry name" value="Bbox1_ANCHR"/>
</dbReference>
<name>A0A0U1MB41_TALIS</name>
<reference evidence="2 3" key="1">
    <citation type="submission" date="2015-04" db="EMBL/GenBank/DDBJ databases">
        <authorList>
            <person name="Syromyatnikov M.Y."/>
            <person name="Popov V.N."/>
        </authorList>
    </citation>
    <scope>NUCLEOTIDE SEQUENCE [LARGE SCALE GENOMIC DNA]</scope>
    <source>
        <strain evidence="2">WF-38-12</strain>
    </source>
</reference>
<dbReference type="Proteomes" id="UP000054383">
    <property type="component" value="Unassembled WGS sequence"/>
</dbReference>
<evidence type="ECO:0000313" key="3">
    <source>
        <dbReference type="Proteomes" id="UP000054383"/>
    </source>
</evidence>
<feature type="region of interest" description="Disordered" evidence="1">
    <location>
        <begin position="1"/>
        <end position="26"/>
    </location>
</feature>
<feature type="compositionally biased region" description="Basic and acidic residues" evidence="1">
    <location>
        <begin position="263"/>
        <end position="277"/>
    </location>
</feature>
<dbReference type="AlphaFoldDB" id="A0A0U1MB41"/>
<dbReference type="OMA" id="LHSASHY"/>
<organism evidence="2 3">
    <name type="scientific">Talaromyces islandicus</name>
    <name type="common">Penicillium islandicum</name>
    <dbReference type="NCBI Taxonomy" id="28573"/>
    <lineage>
        <taxon>Eukaryota</taxon>
        <taxon>Fungi</taxon>
        <taxon>Dikarya</taxon>
        <taxon>Ascomycota</taxon>
        <taxon>Pezizomycotina</taxon>
        <taxon>Eurotiomycetes</taxon>
        <taxon>Eurotiomycetidae</taxon>
        <taxon>Eurotiales</taxon>
        <taxon>Trichocomaceae</taxon>
        <taxon>Talaromyces</taxon>
        <taxon>Talaromyces sect. Islandici</taxon>
    </lineage>
</organism>
<evidence type="ECO:0000313" key="2">
    <source>
        <dbReference type="EMBL" id="CRG92200.1"/>
    </source>
</evidence>
<dbReference type="EMBL" id="CVMT01000011">
    <property type="protein sequence ID" value="CRG92200.1"/>
    <property type="molecule type" value="Genomic_DNA"/>
</dbReference>
<protein>
    <submittedName>
        <fullName evidence="2">Uncharacterized protein</fullName>
    </submittedName>
</protein>
<gene>
    <name evidence="2" type="ORF">PISL3812_09256</name>
</gene>
<feature type="region of interest" description="Disordered" evidence="1">
    <location>
        <begin position="251"/>
        <end position="291"/>
    </location>
</feature>
<evidence type="ECO:0000256" key="1">
    <source>
        <dbReference type="SAM" id="MobiDB-lite"/>
    </source>
</evidence>
<dbReference type="PANTHER" id="PTHR46603">
    <property type="entry name" value="ABSCISSION/NOCUT CHECKPOINT REGULATOR"/>
    <property type="match status" value="1"/>
</dbReference>
<keyword evidence="3" id="KW-1185">Reference proteome</keyword>
<dbReference type="SUPFAM" id="SSF57845">
    <property type="entry name" value="B-box zinc-binding domain"/>
    <property type="match status" value="1"/>
</dbReference>
<dbReference type="PANTHER" id="PTHR46603:SF1">
    <property type="entry name" value="ABSCISSION_NOCUT CHECKPOINT REGULATOR"/>
    <property type="match status" value="1"/>
</dbReference>
<feature type="compositionally biased region" description="Low complexity" evidence="1">
    <location>
        <begin position="11"/>
        <end position="20"/>
    </location>
</feature>
<feature type="compositionally biased region" description="Acidic residues" evidence="1">
    <location>
        <begin position="279"/>
        <end position="289"/>
    </location>
</feature>
<dbReference type="CDD" id="cd19817">
    <property type="entry name" value="Bbox1_ANCHR-like"/>
    <property type="match status" value="1"/>
</dbReference>